<protein>
    <submittedName>
        <fullName evidence="2">Uncharacterized protein</fullName>
    </submittedName>
</protein>
<name>A0A1H3NG62_9ACTN</name>
<dbReference type="Pfam" id="PF20444">
    <property type="entry name" value="DUF6703"/>
    <property type="match status" value="1"/>
</dbReference>
<dbReference type="EMBL" id="FNQB01000001">
    <property type="protein sequence ID" value="SDY87886.1"/>
    <property type="molecule type" value="Genomic_DNA"/>
</dbReference>
<dbReference type="AlphaFoldDB" id="A0A1H3NG62"/>
<proteinExistence type="predicted"/>
<dbReference type="Proteomes" id="UP000199632">
    <property type="component" value="Unassembled WGS sequence"/>
</dbReference>
<dbReference type="RefSeq" id="WP_090789571.1">
    <property type="nucleotide sequence ID" value="NZ_BOND01000027.1"/>
</dbReference>
<dbReference type="STRING" id="137265.SAMN05421684_2053"/>
<feature type="transmembrane region" description="Helical" evidence="1">
    <location>
        <begin position="66"/>
        <end position="84"/>
    </location>
</feature>
<sequence>MQPTQRALPERLARVNPTRAFLLALAFILAGLLLPGIIGGLVLLILAGGMIALARLTWSVQAPQTRLVRLVLLTALIGIAILKIL</sequence>
<dbReference type="InterPro" id="IPR046549">
    <property type="entry name" value="DUF6703"/>
</dbReference>
<organism evidence="2 3">
    <name type="scientific">Asanoa ishikariensis</name>
    <dbReference type="NCBI Taxonomy" id="137265"/>
    <lineage>
        <taxon>Bacteria</taxon>
        <taxon>Bacillati</taxon>
        <taxon>Actinomycetota</taxon>
        <taxon>Actinomycetes</taxon>
        <taxon>Micromonosporales</taxon>
        <taxon>Micromonosporaceae</taxon>
        <taxon>Asanoa</taxon>
    </lineage>
</organism>
<keyword evidence="1" id="KW-1133">Transmembrane helix</keyword>
<accession>A0A1H3NG62</accession>
<evidence type="ECO:0000256" key="1">
    <source>
        <dbReference type="SAM" id="Phobius"/>
    </source>
</evidence>
<keyword evidence="1" id="KW-0472">Membrane</keyword>
<keyword evidence="3" id="KW-1185">Reference proteome</keyword>
<evidence type="ECO:0000313" key="3">
    <source>
        <dbReference type="Proteomes" id="UP000199632"/>
    </source>
</evidence>
<gene>
    <name evidence="2" type="ORF">SAMN05421684_2053</name>
</gene>
<evidence type="ECO:0000313" key="2">
    <source>
        <dbReference type="EMBL" id="SDY87886.1"/>
    </source>
</evidence>
<keyword evidence="1" id="KW-0812">Transmembrane</keyword>
<feature type="transmembrane region" description="Helical" evidence="1">
    <location>
        <begin position="21"/>
        <end position="54"/>
    </location>
</feature>
<reference evidence="3" key="1">
    <citation type="submission" date="2016-10" db="EMBL/GenBank/DDBJ databases">
        <authorList>
            <person name="Varghese N."/>
            <person name="Submissions S."/>
        </authorList>
    </citation>
    <scope>NUCLEOTIDE SEQUENCE [LARGE SCALE GENOMIC DNA]</scope>
    <source>
        <strain evidence="3">DSM 44718</strain>
    </source>
</reference>